<organism evidence="1">
    <name type="scientific">Pseudomonas phage Arace01</name>
    <dbReference type="NCBI Taxonomy" id="3138526"/>
    <lineage>
        <taxon>Viruses</taxon>
    </lineage>
</organism>
<sequence length="84" mass="9736">MAEPKKTEVQELQTRNDRQKATIVEMTAELNKAGKKIVELQVWERFVGYLLDHCEMQQVTEENLQSWLADMLKKEADELKGGKS</sequence>
<dbReference type="EMBL" id="PP179312">
    <property type="protein sequence ID" value="XAI69711.1"/>
    <property type="molecule type" value="Genomic_DNA"/>
</dbReference>
<evidence type="ECO:0000313" key="1">
    <source>
        <dbReference type="EMBL" id="XAI69711.1"/>
    </source>
</evidence>
<protein>
    <submittedName>
        <fullName evidence="1">Uncharacterized protein</fullName>
    </submittedName>
</protein>
<accession>A0AAU6VZ45</accession>
<name>A0AAU6VZ45_9VIRU</name>
<proteinExistence type="predicted"/>
<gene>
    <name evidence="1" type="ORF">Arace01_00043</name>
</gene>
<reference evidence="1" key="1">
    <citation type="journal article" date="2024" name="J. Gen. Virol.">
        <title>Novel phages of Pseudomonas syringae unveil numerous potential auxiliary metabolic genes.</title>
        <authorList>
            <person name="Feltin C."/>
            <person name="Garneau J.R."/>
            <person name="Morris C.E."/>
            <person name="Berard A."/>
            <person name="Torres-Barcelo C."/>
        </authorList>
    </citation>
    <scope>NUCLEOTIDE SEQUENCE</scope>
</reference>